<sequence length="99" mass="11356">MNVELEEGKLIVQPWRFGSWPDGVVSMHFTFVSFRGPSLSILMYTFVNGYGNATVVENTERGGEILCSTGYGQFSVLEYEFCSFTFPYLYTFPMFHFTT</sequence>
<evidence type="ECO:0000313" key="2">
    <source>
        <dbReference type="Proteomes" id="UP000826271"/>
    </source>
</evidence>
<evidence type="ECO:0000313" key="1">
    <source>
        <dbReference type="EMBL" id="KAG8371836.1"/>
    </source>
</evidence>
<accession>A0AAV6WUR0</accession>
<comment type="caution">
    <text evidence="1">The sequence shown here is derived from an EMBL/GenBank/DDBJ whole genome shotgun (WGS) entry which is preliminary data.</text>
</comment>
<dbReference type="Proteomes" id="UP000826271">
    <property type="component" value="Unassembled WGS sequence"/>
</dbReference>
<dbReference type="EMBL" id="WHWC01000012">
    <property type="protein sequence ID" value="KAG8371836.1"/>
    <property type="molecule type" value="Genomic_DNA"/>
</dbReference>
<organism evidence="1 2">
    <name type="scientific">Buddleja alternifolia</name>
    <dbReference type="NCBI Taxonomy" id="168488"/>
    <lineage>
        <taxon>Eukaryota</taxon>
        <taxon>Viridiplantae</taxon>
        <taxon>Streptophyta</taxon>
        <taxon>Embryophyta</taxon>
        <taxon>Tracheophyta</taxon>
        <taxon>Spermatophyta</taxon>
        <taxon>Magnoliopsida</taxon>
        <taxon>eudicotyledons</taxon>
        <taxon>Gunneridae</taxon>
        <taxon>Pentapetalae</taxon>
        <taxon>asterids</taxon>
        <taxon>lamiids</taxon>
        <taxon>Lamiales</taxon>
        <taxon>Scrophulariaceae</taxon>
        <taxon>Buddlejeae</taxon>
        <taxon>Buddleja</taxon>
    </lineage>
</organism>
<proteinExistence type="predicted"/>
<keyword evidence="2" id="KW-1185">Reference proteome</keyword>
<protein>
    <submittedName>
        <fullName evidence="1">Uncharacterized protein</fullName>
    </submittedName>
</protein>
<name>A0AAV6WUR0_9LAMI</name>
<dbReference type="AlphaFoldDB" id="A0AAV6WUR0"/>
<gene>
    <name evidence="1" type="ORF">BUALT_Bualt12G0004500</name>
</gene>
<reference evidence="1" key="1">
    <citation type="submission" date="2019-10" db="EMBL/GenBank/DDBJ databases">
        <authorList>
            <person name="Zhang R."/>
            <person name="Pan Y."/>
            <person name="Wang J."/>
            <person name="Ma R."/>
            <person name="Yu S."/>
        </authorList>
    </citation>
    <scope>NUCLEOTIDE SEQUENCE</scope>
    <source>
        <strain evidence="1">LA-IB0</strain>
        <tissue evidence="1">Leaf</tissue>
    </source>
</reference>